<accession>A0ABQ0I292</accession>
<sequence>MFLISQLFTRLIINKVLAQNGFESTEASSIGVIDSTFNFGKLTL</sequence>
<reference evidence="1 2" key="1">
    <citation type="journal article" date="2014" name="Environ. Microbiol.">
        <title>Comparative genomics of the marine bacterial genus Glaciecola reveals the high degree of genomic diversity and genomic characteristic for cold adaptation.</title>
        <authorList>
            <person name="Qin Q.L."/>
            <person name="Xie B.B."/>
            <person name="Yu Y."/>
            <person name="Shu Y.L."/>
            <person name="Rong J.C."/>
            <person name="Zhang Y.J."/>
            <person name="Zhao D.L."/>
            <person name="Chen X.L."/>
            <person name="Zhang X.Y."/>
            <person name="Chen B."/>
            <person name="Zhou B.C."/>
            <person name="Zhang Y.Z."/>
        </authorList>
    </citation>
    <scope>NUCLEOTIDE SEQUENCE [LARGE SCALE GENOMIC DNA]</scope>
    <source>
        <strain evidence="1 2">NO2</strain>
    </source>
</reference>
<proteinExistence type="predicted"/>
<keyword evidence="2" id="KW-1185">Reference proteome</keyword>
<name>A0ABQ0I292_9ALTE</name>
<evidence type="ECO:0000313" key="2">
    <source>
        <dbReference type="Proteomes" id="UP000008372"/>
    </source>
</evidence>
<protein>
    <submittedName>
        <fullName evidence="1">Uncharacterized protein</fullName>
    </submittedName>
</protein>
<dbReference type="Proteomes" id="UP000008372">
    <property type="component" value="Unassembled WGS sequence"/>
</dbReference>
<organism evidence="1 2">
    <name type="scientific">Paraglaciecola agarilytica NO2</name>
    <dbReference type="NCBI Taxonomy" id="1125747"/>
    <lineage>
        <taxon>Bacteria</taxon>
        <taxon>Pseudomonadati</taxon>
        <taxon>Pseudomonadota</taxon>
        <taxon>Gammaproteobacteria</taxon>
        <taxon>Alteromonadales</taxon>
        <taxon>Alteromonadaceae</taxon>
        <taxon>Paraglaciecola</taxon>
    </lineage>
</organism>
<dbReference type="EMBL" id="BAEK01000010">
    <property type="protein sequence ID" value="GAC03417.1"/>
    <property type="molecule type" value="Genomic_DNA"/>
</dbReference>
<comment type="caution">
    <text evidence="1">The sequence shown here is derived from an EMBL/GenBank/DDBJ whole genome shotgun (WGS) entry which is preliminary data.</text>
</comment>
<evidence type="ECO:0000313" key="1">
    <source>
        <dbReference type="EMBL" id="GAC03417.1"/>
    </source>
</evidence>
<gene>
    <name evidence="1" type="ORF">GAGA_0552</name>
</gene>